<sequence length="69" mass="7213">NIQISTNKINKIISNSLSSGALGGKINGSGFGGTMFALMPNNVHLLKNVIEDAGGEAFIIETSKGVEMY</sequence>
<dbReference type="SUPFAM" id="SSF55060">
    <property type="entry name" value="GHMP Kinase, C-terminal domain"/>
    <property type="match status" value="1"/>
</dbReference>
<dbReference type="Gene3D" id="3.30.70.890">
    <property type="entry name" value="GHMP kinase, C-terminal domain"/>
    <property type="match status" value="1"/>
</dbReference>
<dbReference type="InterPro" id="IPR013750">
    <property type="entry name" value="GHMP_kinase_C_dom"/>
</dbReference>
<gene>
    <name evidence="2" type="ORF">S03H2_26093</name>
</gene>
<feature type="domain" description="GHMP kinase C-terminal" evidence="1">
    <location>
        <begin position="8"/>
        <end position="41"/>
    </location>
</feature>
<dbReference type="InterPro" id="IPR036554">
    <property type="entry name" value="GHMP_kinase_C_sf"/>
</dbReference>
<comment type="caution">
    <text evidence="2">The sequence shown here is derived from an EMBL/GenBank/DDBJ whole genome shotgun (WGS) entry which is preliminary data.</text>
</comment>
<proteinExistence type="predicted"/>
<name>X1F288_9ZZZZ</name>
<evidence type="ECO:0000313" key="2">
    <source>
        <dbReference type="EMBL" id="GAH39027.1"/>
    </source>
</evidence>
<dbReference type="AlphaFoldDB" id="X1F288"/>
<dbReference type="Pfam" id="PF08544">
    <property type="entry name" value="GHMP_kinases_C"/>
    <property type="match status" value="1"/>
</dbReference>
<accession>X1F288</accession>
<organism evidence="2">
    <name type="scientific">marine sediment metagenome</name>
    <dbReference type="NCBI Taxonomy" id="412755"/>
    <lineage>
        <taxon>unclassified sequences</taxon>
        <taxon>metagenomes</taxon>
        <taxon>ecological metagenomes</taxon>
    </lineage>
</organism>
<feature type="non-terminal residue" evidence="2">
    <location>
        <position position="1"/>
    </location>
</feature>
<reference evidence="2" key="1">
    <citation type="journal article" date="2014" name="Front. Microbiol.">
        <title>High frequency of phylogenetically diverse reductive dehalogenase-homologous genes in deep subseafloor sedimentary metagenomes.</title>
        <authorList>
            <person name="Kawai M."/>
            <person name="Futagami T."/>
            <person name="Toyoda A."/>
            <person name="Takaki Y."/>
            <person name="Nishi S."/>
            <person name="Hori S."/>
            <person name="Arai W."/>
            <person name="Tsubouchi T."/>
            <person name="Morono Y."/>
            <person name="Uchiyama I."/>
            <person name="Ito T."/>
            <person name="Fujiyama A."/>
            <person name="Inagaki F."/>
            <person name="Takami H."/>
        </authorList>
    </citation>
    <scope>NUCLEOTIDE SEQUENCE</scope>
    <source>
        <strain evidence="2">Expedition CK06-06</strain>
    </source>
</reference>
<protein>
    <recommendedName>
        <fullName evidence="1">GHMP kinase C-terminal domain-containing protein</fullName>
    </recommendedName>
</protein>
<dbReference type="EMBL" id="BARU01014988">
    <property type="protein sequence ID" value="GAH39027.1"/>
    <property type="molecule type" value="Genomic_DNA"/>
</dbReference>
<evidence type="ECO:0000259" key="1">
    <source>
        <dbReference type="Pfam" id="PF08544"/>
    </source>
</evidence>